<organism evidence="2 3">
    <name type="scientific">Tanacetum coccineum</name>
    <dbReference type="NCBI Taxonomy" id="301880"/>
    <lineage>
        <taxon>Eukaryota</taxon>
        <taxon>Viridiplantae</taxon>
        <taxon>Streptophyta</taxon>
        <taxon>Embryophyta</taxon>
        <taxon>Tracheophyta</taxon>
        <taxon>Spermatophyta</taxon>
        <taxon>Magnoliopsida</taxon>
        <taxon>eudicotyledons</taxon>
        <taxon>Gunneridae</taxon>
        <taxon>Pentapetalae</taxon>
        <taxon>asterids</taxon>
        <taxon>campanulids</taxon>
        <taxon>Asterales</taxon>
        <taxon>Asteraceae</taxon>
        <taxon>Asteroideae</taxon>
        <taxon>Anthemideae</taxon>
        <taxon>Anthemidinae</taxon>
        <taxon>Tanacetum</taxon>
    </lineage>
</organism>
<keyword evidence="3" id="KW-1185">Reference proteome</keyword>
<evidence type="ECO:0000313" key="2">
    <source>
        <dbReference type="EMBL" id="GJT99161.1"/>
    </source>
</evidence>
<reference evidence="2" key="2">
    <citation type="submission" date="2022-01" db="EMBL/GenBank/DDBJ databases">
        <authorList>
            <person name="Yamashiro T."/>
            <person name="Shiraishi A."/>
            <person name="Satake H."/>
            <person name="Nakayama K."/>
        </authorList>
    </citation>
    <scope>NUCLEOTIDE SEQUENCE</scope>
</reference>
<comment type="caution">
    <text evidence="2">The sequence shown here is derived from an EMBL/GenBank/DDBJ whole genome shotgun (WGS) entry which is preliminary data.</text>
</comment>
<proteinExistence type="predicted"/>
<evidence type="ECO:0000256" key="1">
    <source>
        <dbReference type="SAM" id="MobiDB-lite"/>
    </source>
</evidence>
<dbReference type="Proteomes" id="UP001151760">
    <property type="component" value="Unassembled WGS sequence"/>
</dbReference>
<evidence type="ECO:0008006" key="4">
    <source>
        <dbReference type="Google" id="ProtNLM"/>
    </source>
</evidence>
<gene>
    <name evidence="2" type="ORF">Tco_1094679</name>
</gene>
<reference evidence="2" key="1">
    <citation type="journal article" date="2022" name="Int. J. Mol. Sci.">
        <title>Draft Genome of Tanacetum Coccineum: Genomic Comparison of Closely Related Tanacetum-Family Plants.</title>
        <authorList>
            <person name="Yamashiro T."/>
            <person name="Shiraishi A."/>
            <person name="Nakayama K."/>
            <person name="Satake H."/>
        </authorList>
    </citation>
    <scope>NUCLEOTIDE SEQUENCE</scope>
</reference>
<dbReference type="EMBL" id="BQNB010020743">
    <property type="protein sequence ID" value="GJT99161.1"/>
    <property type="molecule type" value="Genomic_DNA"/>
</dbReference>
<feature type="compositionally biased region" description="Acidic residues" evidence="1">
    <location>
        <begin position="23"/>
        <end position="34"/>
    </location>
</feature>
<name>A0ABQ5IIA7_9ASTR</name>
<evidence type="ECO:0000313" key="3">
    <source>
        <dbReference type="Proteomes" id="UP001151760"/>
    </source>
</evidence>
<feature type="region of interest" description="Disordered" evidence="1">
    <location>
        <begin position="1"/>
        <end position="41"/>
    </location>
</feature>
<sequence>MKVKESLNVTFNESLPPPKTSPLEEDDLVEEEVVSENKPLENDVKDEVLENDKIVNIKVSKIHPLENVIGNLKQRTLRSQAQDKSNYFYFFSTIEPKNVTEALKEESLVVSMQEELNQFTTNDVWELVPNPKSMTVIGTKWVFRKASYLEIRLD</sequence>
<accession>A0ABQ5IIA7</accession>
<protein>
    <recommendedName>
        <fullName evidence="4">Reverse transcriptase</fullName>
    </recommendedName>
</protein>